<dbReference type="EMBL" id="ML000994">
    <property type="protein sequence ID" value="RKO83648.1"/>
    <property type="molecule type" value="Genomic_DNA"/>
</dbReference>
<gene>
    <name evidence="2" type="ORF">BDK51DRAFT_34690</name>
</gene>
<dbReference type="SUPFAM" id="SSF103657">
    <property type="entry name" value="BAR/IMD domain-like"/>
    <property type="match status" value="1"/>
</dbReference>
<dbReference type="GO" id="GO:0030833">
    <property type="term" value="P:regulation of actin filament polymerization"/>
    <property type="evidence" value="ECO:0007669"/>
    <property type="project" value="TreeGrafter"/>
</dbReference>
<dbReference type="InterPro" id="IPR027267">
    <property type="entry name" value="AH/BAR_dom_sf"/>
</dbReference>
<accession>A0A4P9VZ71</accession>
<keyword evidence="3" id="KW-1185">Reference proteome</keyword>
<dbReference type="PANTHER" id="PTHR15735">
    <property type="entry name" value="FCH AND DOUBLE SH3 DOMAINS PROTEIN"/>
    <property type="match status" value="1"/>
</dbReference>
<evidence type="ECO:0000313" key="3">
    <source>
        <dbReference type="Proteomes" id="UP000269721"/>
    </source>
</evidence>
<name>A0A4P9VZ71_9FUNG</name>
<proteinExistence type="predicted"/>
<dbReference type="InterPro" id="IPR046349">
    <property type="entry name" value="C1-like_sf"/>
</dbReference>
<evidence type="ECO:0000256" key="1">
    <source>
        <dbReference type="SAM" id="Coils"/>
    </source>
</evidence>
<dbReference type="Proteomes" id="UP000269721">
    <property type="component" value="Unassembled WGS sequence"/>
</dbReference>
<sequence length="440" mass="48862">MEDLSESTTQGLKYIWTDYVSHEARCVESVVAGLAAVRAAVEAVDPRHDVDAFVERRRGVVRGVERKFEFVPCGLWKDSGEMSTDEYSRIFLGNKLRKLRKRNDLVTHEIAAKTRAVDGVMVLFKAYSADRSQGDPDEVKETLIQMRREQVMLETTRTKWQTQIEKIVATIGEEPADNRPHGLKNTTFTIPTTCDYCQGTCWGVALTCRVLVDSLFFVALIVRDYVRDRADLERDFSRRLEALARKHSLRRHSRSEKRSSVGSVSSIAAAAGVVPSVTGAVAAGAGASVKDGIPGDASGGVDDGKTTTEKAWASILHETENAAKARSALSESLANDIAEKLKTLALRKDEARKKHILFSQRLLSERDKITSEKDKAKLKYDEACDAVEAAKNKHNRAPDDKTADKLKRIWHQEIVDLNNDKVVWGWGGDHGRGERGPCGK</sequence>
<dbReference type="OrthoDB" id="8783038at2759"/>
<evidence type="ECO:0000313" key="2">
    <source>
        <dbReference type="EMBL" id="RKO83648.1"/>
    </source>
</evidence>
<dbReference type="PANTHER" id="PTHR15735:SF21">
    <property type="entry name" value="PROTEIN NERVOUS WRECK"/>
    <property type="match status" value="1"/>
</dbReference>
<keyword evidence="1" id="KW-0175">Coiled coil</keyword>
<feature type="coiled-coil region" evidence="1">
    <location>
        <begin position="334"/>
        <end position="393"/>
    </location>
</feature>
<reference evidence="3" key="1">
    <citation type="journal article" date="2018" name="Nat. Microbiol.">
        <title>Leveraging single-cell genomics to expand the fungal tree of life.</title>
        <authorList>
            <person name="Ahrendt S.R."/>
            <person name="Quandt C.A."/>
            <person name="Ciobanu D."/>
            <person name="Clum A."/>
            <person name="Salamov A."/>
            <person name="Andreopoulos B."/>
            <person name="Cheng J.F."/>
            <person name="Woyke T."/>
            <person name="Pelin A."/>
            <person name="Henrissat B."/>
            <person name="Reynolds N.K."/>
            <person name="Benny G.L."/>
            <person name="Smith M.E."/>
            <person name="James T.Y."/>
            <person name="Grigoriev I.V."/>
        </authorList>
    </citation>
    <scope>NUCLEOTIDE SEQUENCE [LARGE SCALE GENOMIC DNA]</scope>
</reference>
<organism evidence="2 3">
    <name type="scientific">Blyttiomyces helicus</name>
    <dbReference type="NCBI Taxonomy" id="388810"/>
    <lineage>
        <taxon>Eukaryota</taxon>
        <taxon>Fungi</taxon>
        <taxon>Fungi incertae sedis</taxon>
        <taxon>Chytridiomycota</taxon>
        <taxon>Chytridiomycota incertae sedis</taxon>
        <taxon>Chytridiomycetes</taxon>
        <taxon>Chytridiomycetes incertae sedis</taxon>
        <taxon>Blyttiomyces</taxon>
    </lineage>
</organism>
<dbReference type="SUPFAM" id="SSF57889">
    <property type="entry name" value="Cysteine-rich domain"/>
    <property type="match status" value="1"/>
</dbReference>
<dbReference type="Gene3D" id="6.10.140.470">
    <property type="match status" value="1"/>
</dbReference>
<dbReference type="Gene3D" id="1.20.1270.60">
    <property type="entry name" value="Arfaptin homology (AH) domain/BAR domain"/>
    <property type="match status" value="2"/>
</dbReference>
<dbReference type="AlphaFoldDB" id="A0A4P9VZ71"/>
<protein>
    <submittedName>
        <fullName evidence="2">Uncharacterized protein</fullName>
    </submittedName>
</protein>